<dbReference type="Proteomes" id="UP001060275">
    <property type="component" value="Unassembled WGS sequence"/>
</dbReference>
<sequence length="197" mass="20576">MPTPILYLPGAGGSAGFWKPVADQVGGRFELLSWPGLGQEPADPDISSIQDLVTRTLARIDAPVDLVAQSMGGYVTLRTALAAPGMVRRLVLAVTSGGVPMLDLGGADWRGDYFASYLTAAPWIAEPTRDLSGEISTLDVPTLLLWGDADPISPVAVGQRLMELLPDASMHVIPGGGHDLAQTHPHTVAALIAAHLG</sequence>
<dbReference type="InterPro" id="IPR029058">
    <property type="entry name" value="AB_hydrolase_fold"/>
</dbReference>
<feature type="domain" description="AB hydrolase-1" evidence="1">
    <location>
        <begin position="5"/>
        <end position="190"/>
    </location>
</feature>
<reference evidence="2" key="1">
    <citation type="submission" date="2022-06" db="EMBL/GenBank/DDBJ databases">
        <title>Devosia sp. XJ19-45 genome assembly.</title>
        <authorList>
            <person name="Li B."/>
            <person name="Cai M."/>
            <person name="Nie G."/>
            <person name="Li W."/>
        </authorList>
    </citation>
    <scope>NUCLEOTIDE SEQUENCE</scope>
    <source>
        <strain evidence="2">XJ19-45</strain>
    </source>
</reference>
<dbReference type="EMBL" id="JAMWDU010000001">
    <property type="protein sequence ID" value="MCP8885939.1"/>
    <property type="molecule type" value="Genomic_DNA"/>
</dbReference>
<dbReference type="RefSeq" id="WP_254672864.1">
    <property type="nucleotide sequence ID" value="NZ_JAMWDU010000001.1"/>
</dbReference>
<organism evidence="2 3">
    <name type="scientific">Devosia ureilytica</name>
    <dbReference type="NCBI Taxonomy" id="2952754"/>
    <lineage>
        <taxon>Bacteria</taxon>
        <taxon>Pseudomonadati</taxon>
        <taxon>Pseudomonadota</taxon>
        <taxon>Alphaproteobacteria</taxon>
        <taxon>Hyphomicrobiales</taxon>
        <taxon>Devosiaceae</taxon>
        <taxon>Devosia</taxon>
    </lineage>
</organism>
<dbReference type="AlphaFoldDB" id="A0A9Q4FRL6"/>
<dbReference type="InterPro" id="IPR000073">
    <property type="entry name" value="AB_hydrolase_1"/>
</dbReference>
<evidence type="ECO:0000259" key="1">
    <source>
        <dbReference type="Pfam" id="PF12697"/>
    </source>
</evidence>
<dbReference type="SUPFAM" id="SSF53474">
    <property type="entry name" value="alpha/beta-Hydrolases"/>
    <property type="match status" value="1"/>
</dbReference>
<protein>
    <submittedName>
        <fullName evidence="2">Alpha/beta hydrolase</fullName>
    </submittedName>
</protein>
<dbReference type="Gene3D" id="3.40.50.1820">
    <property type="entry name" value="alpha/beta hydrolase"/>
    <property type="match status" value="2"/>
</dbReference>
<dbReference type="Pfam" id="PF12697">
    <property type="entry name" value="Abhydrolase_6"/>
    <property type="match status" value="1"/>
</dbReference>
<proteinExistence type="predicted"/>
<keyword evidence="3" id="KW-1185">Reference proteome</keyword>
<gene>
    <name evidence="2" type="ORF">NF348_02345</name>
</gene>
<dbReference type="PANTHER" id="PTHR46438">
    <property type="entry name" value="ALPHA/BETA-HYDROLASES SUPERFAMILY PROTEIN"/>
    <property type="match status" value="1"/>
</dbReference>
<evidence type="ECO:0000313" key="3">
    <source>
        <dbReference type="Proteomes" id="UP001060275"/>
    </source>
</evidence>
<dbReference type="GO" id="GO:0016787">
    <property type="term" value="F:hydrolase activity"/>
    <property type="evidence" value="ECO:0007669"/>
    <property type="project" value="UniProtKB-KW"/>
</dbReference>
<keyword evidence="2" id="KW-0378">Hydrolase</keyword>
<evidence type="ECO:0000313" key="2">
    <source>
        <dbReference type="EMBL" id="MCP8885939.1"/>
    </source>
</evidence>
<comment type="caution">
    <text evidence="2">The sequence shown here is derived from an EMBL/GenBank/DDBJ whole genome shotgun (WGS) entry which is preliminary data.</text>
</comment>
<name>A0A9Q4FRL6_9HYPH</name>
<accession>A0A9Q4FRL6</accession>